<proteinExistence type="predicted"/>
<evidence type="ECO:0000313" key="4">
    <source>
        <dbReference type="Proteomes" id="UP000198897"/>
    </source>
</evidence>
<feature type="compositionally biased region" description="Polar residues" evidence="2">
    <location>
        <begin position="192"/>
        <end position="212"/>
    </location>
</feature>
<dbReference type="EMBL" id="FOOG01000017">
    <property type="protein sequence ID" value="SFF98929.1"/>
    <property type="molecule type" value="Genomic_DNA"/>
</dbReference>
<feature type="region of interest" description="Disordered" evidence="2">
    <location>
        <begin position="192"/>
        <end position="239"/>
    </location>
</feature>
<evidence type="ECO:0000256" key="2">
    <source>
        <dbReference type="SAM" id="MobiDB-lite"/>
    </source>
</evidence>
<dbReference type="Proteomes" id="UP000198897">
    <property type="component" value="Unassembled WGS sequence"/>
</dbReference>
<reference evidence="4" key="1">
    <citation type="submission" date="2016-10" db="EMBL/GenBank/DDBJ databases">
        <authorList>
            <person name="Varghese N."/>
            <person name="Submissions S."/>
        </authorList>
    </citation>
    <scope>NUCLEOTIDE SEQUENCE [LARGE SCALE GENOMIC DNA]</scope>
    <source>
        <strain evidence="4">FP5</strain>
    </source>
</reference>
<accession>A0A1I2N7U2</accession>
<dbReference type="RefSeq" id="WP_089752061.1">
    <property type="nucleotide sequence ID" value="NZ_FOOG01000017.1"/>
</dbReference>
<name>A0A1I2N7U2_9BACI</name>
<sequence length="369" mass="43314">MIFQQLVTHDLLKEIPGGAFKSFISIASRMDRNGITEVSRKTIGKETGKSVKAVCNDLEQLEKVKVNGHSLLNIASANKTENVFILNPNFNVLDEIEAITPRNVIAYFTFNFYRKYKERTEQKFNTDAIQRYLINKYTFEKIKGFIDRLIEDYDDVFKTPGYDRPTLFMLFDNRFNHIREGIMELPKKSVMPSQKNKTGVSLNGQHYSSGVRSSGHIEESELEESSLEESNNTKKDDAVNEIKNAPDVLKYFCQEYERKYGEYCDLNFTKDSSKVNNTLLKQYNTETIKKMIDVLIRDYEKHWKKKGFEKPGLFMLYVEKMNWLRDQVLKIVEQDKKEEEEVKRVQKEAEEANKNHEEELNKFMEFLES</sequence>
<keyword evidence="1" id="KW-0175">Coiled coil</keyword>
<evidence type="ECO:0000256" key="1">
    <source>
        <dbReference type="SAM" id="Coils"/>
    </source>
</evidence>
<protein>
    <submittedName>
        <fullName evidence="3">Uncharacterized protein</fullName>
    </submittedName>
</protein>
<gene>
    <name evidence="3" type="ORF">SAMN05216353_11754</name>
</gene>
<evidence type="ECO:0000313" key="3">
    <source>
        <dbReference type="EMBL" id="SFF98929.1"/>
    </source>
</evidence>
<dbReference type="AlphaFoldDB" id="A0A1I2N7U2"/>
<feature type="coiled-coil region" evidence="1">
    <location>
        <begin position="332"/>
        <end position="366"/>
    </location>
</feature>
<keyword evidence="4" id="KW-1185">Reference proteome</keyword>
<organism evidence="3 4">
    <name type="scientific">Halobacillus alkaliphilus</name>
    <dbReference type="NCBI Taxonomy" id="396056"/>
    <lineage>
        <taxon>Bacteria</taxon>
        <taxon>Bacillati</taxon>
        <taxon>Bacillota</taxon>
        <taxon>Bacilli</taxon>
        <taxon>Bacillales</taxon>
        <taxon>Bacillaceae</taxon>
        <taxon>Halobacillus</taxon>
    </lineage>
</organism>